<evidence type="ECO:0000259" key="1">
    <source>
        <dbReference type="Pfam" id="PF04773"/>
    </source>
</evidence>
<dbReference type="InterPro" id="IPR012373">
    <property type="entry name" value="Ferrdict_sens_TM"/>
</dbReference>
<protein>
    <submittedName>
        <fullName evidence="3">Sensor protein</fullName>
    </submittedName>
</protein>
<sequence>MIEEASHWIVRLQSGQASDEERQAFQQWRMADTRHERLCRQLENTLGVLRLPVVRKGGSEVVRQTLAAPSSRRRFLQQTLVGAGLLVGTGLLGSRVLPVAELSADLRTGTGERRKVALDDGTQLTLNARSAVDIHFGERRRELYLHSGEILASIADDRQRPFVIRTRFGQATAQGRELLIRLRDENSLAIALRTPALIETPGGSLALASGQQVAFDQHGVGAAIPATGAESAWIDGLLEVRDRPLREVVDALRPYRSGIIRLDPGIAGLHVSGLFRLDDSDLALDTLARTHNLRLSRHTDLWVTLSAG</sequence>
<feature type="domain" description="FecR N-terminal" evidence="2">
    <location>
        <begin position="3"/>
        <end position="44"/>
    </location>
</feature>
<dbReference type="AlphaFoldDB" id="A0A4Q9R000"/>
<organism evidence="3 4">
    <name type="scientific">Stutzerimonas kirkiae</name>
    <dbReference type="NCBI Taxonomy" id="2211392"/>
    <lineage>
        <taxon>Bacteria</taxon>
        <taxon>Pseudomonadati</taxon>
        <taxon>Pseudomonadota</taxon>
        <taxon>Gammaproteobacteria</taxon>
        <taxon>Pseudomonadales</taxon>
        <taxon>Pseudomonadaceae</taxon>
        <taxon>Stutzerimonas</taxon>
    </lineage>
</organism>
<reference evidence="3 4" key="1">
    <citation type="submission" date="2018-06" db="EMBL/GenBank/DDBJ databases">
        <title>Three novel Pseudomonas species isolated from symptomatic oak.</title>
        <authorList>
            <person name="Bueno-Gonzalez V."/>
            <person name="Brady C."/>
        </authorList>
    </citation>
    <scope>NUCLEOTIDE SEQUENCE [LARGE SCALE GENOMIC DNA]</scope>
    <source>
        <strain evidence="3 4">P17C</strain>
    </source>
</reference>
<dbReference type="InterPro" id="IPR032623">
    <property type="entry name" value="FecR_N"/>
</dbReference>
<keyword evidence="4" id="KW-1185">Reference proteome</keyword>
<dbReference type="Pfam" id="PF04773">
    <property type="entry name" value="FecR"/>
    <property type="match status" value="1"/>
</dbReference>
<dbReference type="InterPro" id="IPR006860">
    <property type="entry name" value="FecR"/>
</dbReference>
<dbReference type="Pfam" id="PF16220">
    <property type="entry name" value="DUF4880"/>
    <property type="match status" value="1"/>
</dbReference>
<gene>
    <name evidence="3" type="ORF">DNJ96_16845</name>
</gene>
<accession>A0A4Q9R000</accession>
<comment type="caution">
    <text evidence="3">The sequence shown here is derived from an EMBL/GenBank/DDBJ whole genome shotgun (WGS) entry which is preliminary data.</text>
</comment>
<dbReference type="GO" id="GO:0016989">
    <property type="term" value="F:sigma factor antagonist activity"/>
    <property type="evidence" value="ECO:0007669"/>
    <property type="project" value="TreeGrafter"/>
</dbReference>
<dbReference type="PANTHER" id="PTHR30273:SF2">
    <property type="entry name" value="PROTEIN FECR"/>
    <property type="match status" value="1"/>
</dbReference>
<evidence type="ECO:0000313" key="4">
    <source>
        <dbReference type="Proteomes" id="UP000292639"/>
    </source>
</evidence>
<feature type="domain" description="FecR protein" evidence="1">
    <location>
        <begin position="105"/>
        <end position="186"/>
    </location>
</feature>
<name>A0A4Q9R000_9GAMM</name>
<evidence type="ECO:0000259" key="2">
    <source>
        <dbReference type="Pfam" id="PF16220"/>
    </source>
</evidence>
<dbReference type="PIRSF" id="PIRSF018266">
    <property type="entry name" value="FecR"/>
    <property type="match status" value="1"/>
</dbReference>
<evidence type="ECO:0000313" key="3">
    <source>
        <dbReference type="EMBL" id="TBU90367.1"/>
    </source>
</evidence>
<proteinExistence type="predicted"/>
<dbReference type="Proteomes" id="UP000292639">
    <property type="component" value="Unassembled WGS sequence"/>
</dbReference>
<dbReference type="Gene3D" id="2.60.120.1440">
    <property type="match status" value="1"/>
</dbReference>
<dbReference type="EMBL" id="QJUP01000030">
    <property type="protein sequence ID" value="TBU90367.1"/>
    <property type="molecule type" value="Genomic_DNA"/>
</dbReference>
<dbReference type="PANTHER" id="PTHR30273">
    <property type="entry name" value="PERIPLASMIC SIGNAL SENSOR AND SIGMA FACTOR ACTIVATOR FECR-RELATED"/>
    <property type="match status" value="1"/>
</dbReference>